<reference evidence="1 2" key="1">
    <citation type="journal article" date="2020" name="Front. Microbiol.">
        <title>Single-cell genomics of novel Actinobacteria with the Wood-Ljungdahl pathway discovered in a serpentinizing system.</title>
        <authorList>
            <person name="Merino N."/>
            <person name="Kawai M."/>
            <person name="Boyd E.S."/>
            <person name="Colman D.R."/>
            <person name="McGlynn S.E."/>
            <person name="Nealson K.H."/>
            <person name="Kurokawa K."/>
            <person name="Hongoh Y."/>
        </authorList>
    </citation>
    <scope>NUCLEOTIDE SEQUENCE [LARGE SCALE GENOMIC DNA]</scope>
    <source>
        <strain evidence="1 2">S42</strain>
    </source>
</reference>
<organism evidence="1 2">
    <name type="scientific">Candidatus Hakubella thermalkaliphila</name>
    <dbReference type="NCBI Taxonomy" id="2754717"/>
    <lineage>
        <taxon>Bacteria</taxon>
        <taxon>Bacillati</taxon>
        <taxon>Actinomycetota</taxon>
        <taxon>Actinomycetota incertae sedis</taxon>
        <taxon>Candidatus Hakubellales</taxon>
        <taxon>Candidatus Hakubellaceae</taxon>
        <taxon>Candidatus Hakubella</taxon>
    </lineage>
</organism>
<proteinExistence type="predicted"/>
<gene>
    <name evidence="1" type="ORF">HKBW3S42_02500</name>
</gene>
<accession>A0A6V8PQ26</accession>
<dbReference type="AlphaFoldDB" id="A0A6V8PQ26"/>
<comment type="caution">
    <text evidence="1">The sequence shown here is derived from an EMBL/GenBank/DDBJ whole genome shotgun (WGS) entry which is preliminary data.</text>
</comment>
<protein>
    <submittedName>
        <fullName evidence="1">Uncharacterized protein</fullName>
    </submittedName>
</protein>
<name>A0A6V8PQ26_9ACTN</name>
<dbReference type="Proteomes" id="UP000568877">
    <property type="component" value="Unassembled WGS sequence"/>
</dbReference>
<feature type="non-terminal residue" evidence="1">
    <location>
        <position position="1"/>
    </location>
</feature>
<evidence type="ECO:0000313" key="2">
    <source>
        <dbReference type="Proteomes" id="UP000568877"/>
    </source>
</evidence>
<evidence type="ECO:0000313" key="1">
    <source>
        <dbReference type="EMBL" id="GFP34160.1"/>
    </source>
</evidence>
<dbReference type="EMBL" id="BLSA01000992">
    <property type="protein sequence ID" value="GFP34160.1"/>
    <property type="molecule type" value="Genomic_DNA"/>
</dbReference>
<sequence>RAGKVFARIIAEAGKKGKGELISSLEEMEEEVAEAPVEKEAEQRLEEAVAGEGERRPGLRRLFF</sequence>